<reference evidence="2 3" key="1">
    <citation type="submission" date="2018-06" db="EMBL/GenBank/DDBJ databases">
        <title>Spongiibacterium sp. HME9304 Genome sequencing and assembly.</title>
        <authorList>
            <person name="Kang H."/>
            <person name="Kim H."/>
            <person name="Joh K."/>
        </authorList>
    </citation>
    <scope>NUCLEOTIDE SEQUENCE [LARGE SCALE GENOMIC DNA]</scope>
    <source>
        <strain evidence="2 3">HME9304</strain>
    </source>
</reference>
<name>A0A2Z4LVM3_9FLAO</name>
<keyword evidence="1" id="KW-0963">Cytoplasm</keyword>
<organism evidence="2 3">
    <name type="scientific">Flagellimonas maritima</name>
    <dbReference type="NCBI Taxonomy" id="1383885"/>
    <lineage>
        <taxon>Bacteria</taxon>
        <taxon>Pseudomonadati</taxon>
        <taxon>Bacteroidota</taxon>
        <taxon>Flavobacteriia</taxon>
        <taxon>Flavobacteriales</taxon>
        <taxon>Flavobacteriaceae</taxon>
        <taxon>Flagellimonas</taxon>
    </lineage>
</organism>
<dbReference type="EMBL" id="CP030104">
    <property type="protein sequence ID" value="AWX45951.1"/>
    <property type="molecule type" value="Genomic_DNA"/>
</dbReference>
<dbReference type="InterPro" id="IPR036894">
    <property type="entry name" value="YbaB-like_sf"/>
</dbReference>
<keyword evidence="1" id="KW-0238">DNA-binding</keyword>
<comment type="function">
    <text evidence="1">Binds to DNA and alters its conformation. May be involved in regulation of gene expression, nucleoid organization and DNA protection.</text>
</comment>
<gene>
    <name evidence="2" type="ORF">HME9304_02983</name>
</gene>
<dbReference type="Gene3D" id="3.30.1310.10">
    <property type="entry name" value="Nucleoid-associated protein YbaB-like domain"/>
    <property type="match status" value="1"/>
</dbReference>
<dbReference type="KEGG" id="spon:HME9304_02983"/>
<sequence>MIQLKDRIYFNSLILNLRNQYHKNMFGDMMGMMGKLKETQQKVEATKKRMDTVLIDEASSDGHLKITITANREIKSITIDDTLLQDKEQLEDYLVITLNKAIAKATNVNETELAAVAKEGMPNIPGMDSMFK</sequence>
<dbReference type="GO" id="GO:0003677">
    <property type="term" value="F:DNA binding"/>
    <property type="evidence" value="ECO:0007669"/>
    <property type="project" value="UniProtKB-UniRule"/>
</dbReference>
<dbReference type="SUPFAM" id="SSF82607">
    <property type="entry name" value="YbaB-like"/>
    <property type="match status" value="1"/>
</dbReference>
<proteinExistence type="inferred from homology"/>
<comment type="similarity">
    <text evidence="1">Belongs to the YbaB/EbfC family.</text>
</comment>
<dbReference type="GO" id="GO:0043590">
    <property type="term" value="C:bacterial nucleoid"/>
    <property type="evidence" value="ECO:0007669"/>
    <property type="project" value="UniProtKB-UniRule"/>
</dbReference>
<keyword evidence="3" id="KW-1185">Reference proteome</keyword>
<dbReference type="GO" id="GO:0005737">
    <property type="term" value="C:cytoplasm"/>
    <property type="evidence" value="ECO:0007669"/>
    <property type="project" value="UniProtKB-UniRule"/>
</dbReference>
<dbReference type="Pfam" id="PF02575">
    <property type="entry name" value="YbaB_DNA_bd"/>
    <property type="match status" value="1"/>
</dbReference>
<protein>
    <recommendedName>
        <fullName evidence="1">Nucleoid-associated protein HME9304_02983</fullName>
    </recommendedName>
</protein>
<dbReference type="Proteomes" id="UP000248536">
    <property type="component" value="Chromosome"/>
</dbReference>
<dbReference type="HAMAP" id="MF_00274">
    <property type="entry name" value="DNA_YbaB_EbfC"/>
    <property type="match status" value="1"/>
</dbReference>
<accession>A0A2Z4LVM3</accession>
<evidence type="ECO:0000313" key="3">
    <source>
        <dbReference type="Proteomes" id="UP000248536"/>
    </source>
</evidence>
<dbReference type="AlphaFoldDB" id="A0A2Z4LVM3"/>
<comment type="subcellular location">
    <subcellularLocation>
        <location evidence="1">Cytoplasm</location>
        <location evidence="1">Nucleoid</location>
    </subcellularLocation>
</comment>
<evidence type="ECO:0000256" key="1">
    <source>
        <dbReference type="HAMAP-Rule" id="MF_00274"/>
    </source>
</evidence>
<evidence type="ECO:0000313" key="2">
    <source>
        <dbReference type="EMBL" id="AWX45951.1"/>
    </source>
</evidence>
<comment type="subunit">
    <text evidence="1">Homodimer.</text>
</comment>
<dbReference type="NCBIfam" id="TIGR00103">
    <property type="entry name" value="DNA_YbaB_EbfC"/>
    <property type="match status" value="1"/>
</dbReference>
<dbReference type="InterPro" id="IPR004401">
    <property type="entry name" value="YbaB/EbfC"/>
</dbReference>